<dbReference type="PANTHER" id="PTHR44943">
    <property type="entry name" value="CELLULOSE SYNTHASE OPERON PROTEIN C"/>
    <property type="match status" value="1"/>
</dbReference>
<dbReference type="EMBL" id="CP001734">
    <property type="protein sequence ID" value="ACV68807.1"/>
    <property type="molecule type" value="Genomic_DNA"/>
</dbReference>
<dbReference type="Gene3D" id="1.25.40.10">
    <property type="entry name" value="Tetratricopeptide repeat domain"/>
    <property type="match status" value="1"/>
</dbReference>
<keyword evidence="4" id="KW-1185">Reference proteome</keyword>
<gene>
    <name evidence="3" type="ordered locus">Dret_1521</name>
</gene>
<dbReference type="Pfam" id="PF14559">
    <property type="entry name" value="TPR_19"/>
    <property type="match status" value="1"/>
</dbReference>
<dbReference type="SUPFAM" id="SSF48452">
    <property type="entry name" value="TPR-like"/>
    <property type="match status" value="1"/>
</dbReference>
<sequence>MSLPQSLLRPKVRQHLIFCVCLVLLAIALPFAYQTWQRGQVLLHQGQKALAAENYAQAATYLERAHRAGLDSVRLLHQLAQANVQIDCWDQAEEVYRKIVHNNPDKLEFQLELAQVLFVRGHLQQAMQRVQSILAQRPKWSQALYLKGKIYTSAGDFEAAIAVYRKILGETT</sequence>
<protein>
    <submittedName>
        <fullName evidence="3">Uncharacterized protein</fullName>
    </submittedName>
</protein>
<evidence type="ECO:0000313" key="4">
    <source>
        <dbReference type="Proteomes" id="UP000001052"/>
    </source>
</evidence>
<organism evidence="3 4">
    <name type="scientific">Desulfohalobium retbaense (strain ATCC 49708 / DSM 5692 / JCM 16813 / HR100)</name>
    <dbReference type="NCBI Taxonomy" id="485915"/>
    <lineage>
        <taxon>Bacteria</taxon>
        <taxon>Pseudomonadati</taxon>
        <taxon>Thermodesulfobacteriota</taxon>
        <taxon>Desulfovibrionia</taxon>
        <taxon>Desulfovibrionales</taxon>
        <taxon>Desulfohalobiaceae</taxon>
        <taxon>Desulfohalobium</taxon>
    </lineage>
</organism>
<evidence type="ECO:0000256" key="2">
    <source>
        <dbReference type="ARBA" id="ARBA00022803"/>
    </source>
</evidence>
<dbReference type="InterPro" id="IPR051685">
    <property type="entry name" value="Ycf3/AcsC/BcsC/TPR_MFPF"/>
</dbReference>
<accession>C8X310</accession>
<dbReference type="RefSeq" id="WP_015751952.1">
    <property type="nucleotide sequence ID" value="NC_013223.1"/>
</dbReference>
<dbReference type="OrthoDB" id="5465359at2"/>
<dbReference type="PANTHER" id="PTHR44943:SF8">
    <property type="entry name" value="TPR REPEAT-CONTAINING PROTEIN MJ0263"/>
    <property type="match status" value="1"/>
</dbReference>
<dbReference type="Proteomes" id="UP000001052">
    <property type="component" value="Chromosome"/>
</dbReference>
<reference evidence="3 4" key="2">
    <citation type="journal article" date="2010" name="Stand. Genomic Sci.">
        <title>Complete genome sequence of Desulfohalobium retbaense type strain (HR(100)).</title>
        <authorList>
            <person name="Spring S."/>
            <person name="Nolan M."/>
            <person name="Lapidus A."/>
            <person name="Glavina Del Rio T."/>
            <person name="Copeland A."/>
            <person name="Tice H."/>
            <person name="Cheng J.F."/>
            <person name="Lucas S."/>
            <person name="Land M."/>
            <person name="Chen F."/>
            <person name="Bruce D."/>
            <person name="Goodwin L."/>
            <person name="Pitluck S."/>
            <person name="Ivanova N."/>
            <person name="Mavromatis K."/>
            <person name="Mikhailova N."/>
            <person name="Pati A."/>
            <person name="Chen A."/>
            <person name="Palaniappan K."/>
            <person name="Hauser L."/>
            <person name="Chang Y.J."/>
            <person name="Jeffries C.D."/>
            <person name="Munk C."/>
            <person name="Kiss H."/>
            <person name="Chain P."/>
            <person name="Han C."/>
            <person name="Brettin T."/>
            <person name="Detter J.C."/>
            <person name="Schuler E."/>
            <person name="Goker M."/>
            <person name="Rohde M."/>
            <person name="Bristow J."/>
            <person name="Eisen J.A."/>
            <person name="Markowitz V."/>
            <person name="Hugenholtz P."/>
            <person name="Kyrpides N.C."/>
            <person name="Klenk H.P."/>
        </authorList>
    </citation>
    <scope>NUCLEOTIDE SEQUENCE [LARGE SCALE GENOMIC DNA]</scope>
    <source>
        <strain evidence="3 4">DSM 5692</strain>
    </source>
</reference>
<dbReference type="HOGENOM" id="CLU_1552838_0_0_7"/>
<dbReference type="KEGG" id="drt:Dret_1521"/>
<reference evidence="4" key="1">
    <citation type="submission" date="2009-09" db="EMBL/GenBank/DDBJ databases">
        <title>The complete chromosome of Desulfohalobium retbaense DSM 5692.</title>
        <authorList>
            <consortium name="US DOE Joint Genome Institute (JGI-PGF)"/>
            <person name="Lucas S."/>
            <person name="Copeland A."/>
            <person name="Lapidus A."/>
            <person name="Glavina del Rio T."/>
            <person name="Dalin E."/>
            <person name="Tice H."/>
            <person name="Bruce D."/>
            <person name="Goodwin L."/>
            <person name="Pitluck S."/>
            <person name="Kyrpides N."/>
            <person name="Mavromatis K."/>
            <person name="Ivanova N."/>
            <person name="Mikhailova N."/>
            <person name="Munk A.C."/>
            <person name="Brettin T."/>
            <person name="Detter J.C."/>
            <person name="Han C."/>
            <person name="Tapia R."/>
            <person name="Larimer F."/>
            <person name="Land M."/>
            <person name="Hauser L."/>
            <person name="Markowitz V."/>
            <person name="Cheng J.-F."/>
            <person name="Hugenholtz P."/>
            <person name="Woyke T."/>
            <person name="Wu D."/>
            <person name="Spring S."/>
            <person name="Klenk H.-P."/>
            <person name="Eisen J.A."/>
        </authorList>
    </citation>
    <scope>NUCLEOTIDE SEQUENCE [LARGE SCALE GENOMIC DNA]</scope>
    <source>
        <strain evidence="4">DSM 5692</strain>
    </source>
</reference>
<dbReference type="InterPro" id="IPR019734">
    <property type="entry name" value="TPR_rpt"/>
</dbReference>
<keyword evidence="1" id="KW-0677">Repeat</keyword>
<name>C8X310_DESRD</name>
<dbReference type="AlphaFoldDB" id="C8X310"/>
<dbReference type="SMART" id="SM00028">
    <property type="entry name" value="TPR"/>
    <property type="match status" value="4"/>
</dbReference>
<dbReference type="PROSITE" id="PS50293">
    <property type="entry name" value="TPR_REGION"/>
    <property type="match status" value="1"/>
</dbReference>
<evidence type="ECO:0000313" key="3">
    <source>
        <dbReference type="EMBL" id="ACV68807.1"/>
    </source>
</evidence>
<dbReference type="InterPro" id="IPR011990">
    <property type="entry name" value="TPR-like_helical_dom_sf"/>
</dbReference>
<dbReference type="STRING" id="485915.Dret_1521"/>
<evidence type="ECO:0000256" key="1">
    <source>
        <dbReference type="ARBA" id="ARBA00022737"/>
    </source>
</evidence>
<keyword evidence="2" id="KW-0802">TPR repeat</keyword>
<dbReference type="eggNOG" id="COG0457">
    <property type="taxonomic scope" value="Bacteria"/>
</dbReference>
<proteinExistence type="predicted"/>